<feature type="compositionally biased region" description="Pro residues" evidence="7">
    <location>
        <begin position="428"/>
        <end position="439"/>
    </location>
</feature>
<dbReference type="GO" id="GO:0004713">
    <property type="term" value="F:protein tyrosine kinase activity"/>
    <property type="evidence" value="ECO:0007669"/>
    <property type="project" value="TreeGrafter"/>
</dbReference>
<accession>A0A1I3YZS9</accession>
<evidence type="ECO:0000259" key="9">
    <source>
        <dbReference type="Pfam" id="PF02706"/>
    </source>
</evidence>
<dbReference type="InterPro" id="IPR050445">
    <property type="entry name" value="Bact_polysacc_biosynth/exp"/>
</dbReference>
<evidence type="ECO:0000256" key="8">
    <source>
        <dbReference type="SAM" id="Phobius"/>
    </source>
</evidence>
<dbReference type="GO" id="GO:0005886">
    <property type="term" value="C:plasma membrane"/>
    <property type="evidence" value="ECO:0007669"/>
    <property type="project" value="UniProtKB-SubCell"/>
</dbReference>
<evidence type="ECO:0000313" key="10">
    <source>
        <dbReference type="EMBL" id="SFK37323.1"/>
    </source>
</evidence>
<evidence type="ECO:0000256" key="5">
    <source>
        <dbReference type="ARBA" id="ARBA00022989"/>
    </source>
</evidence>
<evidence type="ECO:0000256" key="7">
    <source>
        <dbReference type="SAM" id="MobiDB-lite"/>
    </source>
</evidence>
<feature type="domain" description="Polysaccharide chain length determinant N-terminal" evidence="9">
    <location>
        <begin position="29"/>
        <end position="111"/>
    </location>
</feature>
<gene>
    <name evidence="10" type="ORF">SAMN05216275_12393</name>
</gene>
<reference evidence="11" key="1">
    <citation type="submission" date="2016-10" db="EMBL/GenBank/DDBJ databases">
        <authorList>
            <person name="Varghese N."/>
            <person name="Submissions S."/>
        </authorList>
    </citation>
    <scope>NUCLEOTIDE SEQUENCE [LARGE SCALE GENOMIC DNA]</scope>
    <source>
        <strain evidence="11">CGMCC 4.2126</strain>
    </source>
</reference>
<dbReference type="GeneID" id="96301330"/>
<feature type="region of interest" description="Disordered" evidence="7">
    <location>
        <begin position="1"/>
        <end position="24"/>
    </location>
</feature>
<dbReference type="RefSeq" id="WP_093889963.1">
    <property type="nucleotide sequence ID" value="NZ_FOQY01000023.1"/>
</dbReference>
<keyword evidence="3" id="KW-1003">Cell membrane</keyword>
<comment type="subcellular location">
    <subcellularLocation>
        <location evidence="1">Cell membrane</location>
        <topology evidence="1">Multi-pass membrane protein</topology>
    </subcellularLocation>
</comment>
<keyword evidence="4 8" id="KW-0812">Transmembrane</keyword>
<evidence type="ECO:0000256" key="2">
    <source>
        <dbReference type="ARBA" id="ARBA00006683"/>
    </source>
</evidence>
<evidence type="ECO:0000313" key="11">
    <source>
        <dbReference type="Proteomes" id="UP000199111"/>
    </source>
</evidence>
<dbReference type="Proteomes" id="UP000199111">
    <property type="component" value="Unassembled WGS sequence"/>
</dbReference>
<evidence type="ECO:0000256" key="1">
    <source>
        <dbReference type="ARBA" id="ARBA00004651"/>
    </source>
</evidence>
<proteinExistence type="inferred from homology"/>
<evidence type="ECO:0000256" key="6">
    <source>
        <dbReference type="ARBA" id="ARBA00023136"/>
    </source>
</evidence>
<name>A0A1I3YZS9_9ACTN</name>
<dbReference type="PANTHER" id="PTHR32309:SF13">
    <property type="entry name" value="FERRIC ENTEROBACTIN TRANSPORT PROTEIN FEPE"/>
    <property type="match status" value="1"/>
</dbReference>
<evidence type="ECO:0000256" key="3">
    <source>
        <dbReference type="ARBA" id="ARBA00022475"/>
    </source>
</evidence>
<dbReference type="PANTHER" id="PTHR32309">
    <property type="entry name" value="TYROSINE-PROTEIN KINASE"/>
    <property type="match status" value="1"/>
</dbReference>
<organism evidence="10 11">
    <name type="scientific">Streptosporangium canum</name>
    <dbReference type="NCBI Taxonomy" id="324952"/>
    <lineage>
        <taxon>Bacteria</taxon>
        <taxon>Bacillati</taxon>
        <taxon>Actinomycetota</taxon>
        <taxon>Actinomycetes</taxon>
        <taxon>Streptosporangiales</taxon>
        <taxon>Streptosporangiaceae</taxon>
        <taxon>Streptosporangium</taxon>
    </lineage>
</organism>
<dbReference type="Pfam" id="PF02706">
    <property type="entry name" value="Wzz"/>
    <property type="match status" value="1"/>
</dbReference>
<protein>
    <submittedName>
        <fullName evidence="10">Chain length determinant protein</fullName>
    </submittedName>
</protein>
<dbReference type="EMBL" id="FOQY01000023">
    <property type="protein sequence ID" value="SFK37323.1"/>
    <property type="molecule type" value="Genomic_DNA"/>
</dbReference>
<feature type="transmembrane region" description="Helical" evidence="8">
    <location>
        <begin position="43"/>
        <end position="61"/>
    </location>
</feature>
<feature type="region of interest" description="Disordered" evidence="7">
    <location>
        <begin position="344"/>
        <end position="448"/>
    </location>
</feature>
<sequence length="448" mass="46284">MSLPPDTPVRRSGGDLADHASPVRRSGGDLADYASLVRRRWPILLFFLAAGLGGGVALLRLTPPAYTATAQVLVSPTGLAEQTNQVTNRQREPLNLDTEVQIAQSAVVAKKARALLRSTPEPVDVSVPPNTSVLEISYTATDPRVAAAGAGAYAQAYLANREESATQALDAQLKALLAKLKQVNASLVTVADTLPGLARGTAERTIALQRQNVLNRQVYNLTIRYDALRTVPVTPGSVISEAVAPAEPSAPSPPLHLGSGLMIGLLAGVGAAWVRDRLDTRIRTGSDLRRLTGLDVLSAEEIGELTDGAGSAVLLITVPGTSSRDVAQAVRGLNERRIPVLGALAAPPAGPSAVSGAQPPEGGRASESGRPPESGRTPRTGRTSKTGRVPKTRRTRAPAPAPAAASAPAPVSSDGTAHPVTGGRPAPAQAPLPSQPHPPAADKMVFPT</sequence>
<dbReference type="AlphaFoldDB" id="A0A1I3YZS9"/>
<dbReference type="InterPro" id="IPR003856">
    <property type="entry name" value="LPS_length_determ_N"/>
</dbReference>
<feature type="compositionally biased region" description="Basic and acidic residues" evidence="7">
    <location>
        <begin position="8"/>
        <end position="18"/>
    </location>
</feature>
<feature type="compositionally biased region" description="Low complexity" evidence="7">
    <location>
        <begin position="344"/>
        <end position="360"/>
    </location>
</feature>
<evidence type="ECO:0000256" key="4">
    <source>
        <dbReference type="ARBA" id="ARBA00022692"/>
    </source>
</evidence>
<keyword evidence="11" id="KW-1185">Reference proteome</keyword>
<keyword evidence="6 8" id="KW-0472">Membrane</keyword>
<comment type="similarity">
    <text evidence="2">Belongs to the CpsC/CapA family.</text>
</comment>
<keyword evidence="5 8" id="KW-1133">Transmembrane helix</keyword>